<feature type="repeat" description="TPR" evidence="3">
    <location>
        <begin position="788"/>
        <end position="821"/>
    </location>
</feature>
<accession>A0ABV7L209</accession>
<evidence type="ECO:0000259" key="4">
    <source>
        <dbReference type="Pfam" id="PF13283"/>
    </source>
</evidence>
<dbReference type="Pfam" id="PF13174">
    <property type="entry name" value="TPR_6"/>
    <property type="match status" value="1"/>
</dbReference>
<dbReference type="InterPro" id="IPR019734">
    <property type="entry name" value="TPR_rpt"/>
</dbReference>
<dbReference type="Pfam" id="PF13414">
    <property type="entry name" value="TPR_11"/>
    <property type="match status" value="1"/>
</dbReference>
<name>A0ABV7L209_9PROT</name>
<dbReference type="PANTHER" id="PTHR45586">
    <property type="entry name" value="TPR REPEAT-CONTAINING PROTEIN PA4667"/>
    <property type="match status" value="1"/>
</dbReference>
<dbReference type="PROSITE" id="PS50293">
    <property type="entry name" value="TPR_REGION"/>
    <property type="match status" value="1"/>
</dbReference>
<evidence type="ECO:0000256" key="3">
    <source>
        <dbReference type="PROSITE-ProRule" id="PRU00339"/>
    </source>
</evidence>
<evidence type="ECO:0000313" key="6">
    <source>
        <dbReference type="Proteomes" id="UP001595528"/>
    </source>
</evidence>
<keyword evidence="1" id="KW-0677">Repeat</keyword>
<dbReference type="EMBL" id="JBHRTR010000028">
    <property type="protein sequence ID" value="MFC3228448.1"/>
    <property type="molecule type" value="Genomic_DNA"/>
</dbReference>
<dbReference type="SMART" id="SM00028">
    <property type="entry name" value="TPR"/>
    <property type="match status" value="10"/>
</dbReference>
<dbReference type="SUPFAM" id="SSF81901">
    <property type="entry name" value="HCP-like"/>
    <property type="match status" value="1"/>
</dbReference>
<protein>
    <submittedName>
        <fullName evidence="5">Tetratricopeptide repeat protein</fullName>
    </submittedName>
</protein>
<dbReference type="Pfam" id="PF13428">
    <property type="entry name" value="TPR_14"/>
    <property type="match status" value="1"/>
</dbReference>
<dbReference type="Pfam" id="PF13283">
    <property type="entry name" value="NfrA_C"/>
    <property type="match status" value="1"/>
</dbReference>
<evidence type="ECO:0000256" key="1">
    <source>
        <dbReference type="ARBA" id="ARBA00022737"/>
    </source>
</evidence>
<dbReference type="Gene3D" id="1.25.40.10">
    <property type="entry name" value="Tetratricopeptide repeat domain"/>
    <property type="match status" value="4"/>
</dbReference>
<keyword evidence="2 3" id="KW-0802">TPR repeat</keyword>
<dbReference type="RefSeq" id="WP_379901567.1">
    <property type="nucleotide sequence ID" value="NZ_JBHRTR010000028.1"/>
</dbReference>
<dbReference type="InterPro" id="IPR025137">
    <property type="entry name" value="NfrA_C"/>
</dbReference>
<feature type="repeat" description="TPR" evidence="3">
    <location>
        <begin position="754"/>
        <end position="787"/>
    </location>
</feature>
<feature type="repeat" description="TPR" evidence="3">
    <location>
        <begin position="194"/>
        <end position="227"/>
    </location>
</feature>
<dbReference type="InterPro" id="IPR011990">
    <property type="entry name" value="TPR-like_helical_dom_sf"/>
</dbReference>
<dbReference type="SUPFAM" id="SSF48452">
    <property type="entry name" value="TPR-like"/>
    <property type="match status" value="2"/>
</dbReference>
<keyword evidence="6" id="KW-1185">Reference proteome</keyword>
<reference evidence="6" key="1">
    <citation type="journal article" date="2019" name="Int. J. Syst. Evol. Microbiol.">
        <title>The Global Catalogue of Microorganisms (GCM) 10K type strain sequencing project: providing services to taxonomists for standard genome sequencing and annotation.</title>
        <authorList>
            <consortium name="The Broad Institute Genomics Platform"/>
            <consortium name="The Broad Institute Genome Sequencing Center for Infectious Disease"/>
            <person name="Wu L."/>
            <person name="Ma J."/>
        </authorList>
    </citation>
    <scope>NUCLEOTIDE SEQUENCE [LARGE SCALE GENOMIC DNA]</scope>
    <source>
        <strain evidence="6">KCTC 42964</strain>
    </source>
</reference>
<dbReference type="PANTHER" id="PTHR45586:SF1">
    <property type="entry name" value="LIPOPOLYSACCHARIDE ASSEMBLY PROTEIN B"/>
    <property type="match status" value="1"/>
</dbReference>
<feature type="domain" description="Bacteriophage N4 adsorption protein A C-terminal" evidence="4">
    <location>
        <begin position="941"/>
        <end position="1109"/>
    </location>
</feature>
<dbReference type="Pfam" id="PF13432">
    <property type="entry name" value="TPR_16"/>
    <property type="match status" value="1"/>
</dbReference>
<dbReference type="Proteomes" id="UP001595528">
    <property type="component" value="Unassembled WGS sequence"/>
</dbReference>
<organism evidence="5 6">
    <name type="scientific">Marinibaculum pumilum</name>
    <dbReference type="NCBI Taxonomy" id="1766165"/>
    <lineage>
        <taxon>Bacteria</taxon>
        <taxon>Pseudomonadati</taxon>
        <taxon>Pseudomonadota</taxon>
        <taxon>Alphaproteobacteria</taxon>
        <taxon>Rhodospirillales</taxon>
        <taxon>Rhodospirillaceae</taxon>
        <taxon>Marinibaculum</taxon>
    </lineage>
</organism>
<comment type="caution">
    <text evidence="5">The sequence shown here is derived from an EMBL/GenBank/DDBJ whole genome shotgun (WGS) entry which is preliminary data.</text>
</comment>
<gene>
    <name evidence="5" type="ORF">ACFOGJ_14485</name>
</gene>
<dbReference type="InterPro" id="IPR051012">
    <property type="entry name" value="CellSynth/LPSAsmb/PSIAsmb"/>
</dbReference>
<evidence type="ECO:0000256" key="2">
    <source>
        <dbReference type="ARBA" id="ARBA00022803"/>
    </source>
</evidence>
<proteinExistence type="predicted"/>
<evidence type="ECO:0000313" key="5">
    <source>
        <dbReference type="EMBL" id="MFC3228448.1"/>
    </source>
</evidence>
<sequence length="1121" mass="121098">MKWRGWRFLPLLIALITMAGLAWLAASMLLFEQPDDEVIPPDGLQGRLESFSTYPRMARAFELIQQGKLDAAADWLQSAIREDPTRVPPLVQLAELRLRQERPADAVAAARRAVDLRPADPELQWLLARSQAAAGDYAAALSAVDQALGQGMWTTGLKNPERQRAEAARVGYLLELGRAEAAAEALAALPEPTADDLLRLGDLFYGKGDLARAATAFRRARQAAPQGDGEDWIKATRRLAETEIKAGNDAAAMATLQALVERHPGDAEALRRLANLAEESGRPARAADWLARAIAADGAAAGDSARDEAARRKERLRLARLYLEADDPAAAARVLAAIPEQALDTEGETLKAEILLQVGRPGEAAAIFERLAGEEAGEQRVSALRSAVEALRRAGDLDDELELRRELVRTTGSEADSQALLERLIAVGRLDEAAKILSAEVKNGDSGAIDRLLSVLVAADRAEAGIEMLTRQGRLVEAAELAASVRRWAQASDLLLQAYRRTDGRDADLLARAVYAAGRAGGKAAEIRVLEGAFPYPGLPASRRKTLGLQLVQGLRDAGRAQQAEQVLERLATATGDPGLAVEVATGLAGRGNCAAALEWAQRAAAGSTPPPRLFALSGFCADRLGRTAQARRDLQRAIAMADAAGTKPDPAWLNTLGYLESAAGDTARAVALWQRSLAQRFDPAVALSAATALRNLGGTAAADRLLARIEPQTLSPDDRAQYFSEMAEAAAAAGDPTTAQALLRQALALQPNADRWFRLGSLLAEARQTEEALAAYGKAVELAPDNAEIQAAMGYALVELGRDAAAEEHFARAIALKPDGLDPVYEDSGYVNKRLARNDVAVSRFKTAIDRIHDDGPEARETRFRLRREVERLENRWTATANVTVNSLQAATGAPSPVRDTSNGTGAVELAWQPPVIGNRDSRTVEIFSRLFWNAEEGSIVPVQNSLQAGIGARWKPLTDYNLVLSFERLFAIGRFAYDDWLARASISFGQSLDWQPVRDDWPTGSLYLDAARVLGEGTTFLTAIGQYGYAWKKPFGIDLPAEADAVAAYGLATASSSRDDTLSSNRVEIGAGLGYRLWFNDTKYEAYRSTAEVGLETRYRFQNDAQDDLVLQVRAQIRF</sequence>
<dbReference type="PROSITE" id="PS50005">
    <property type="entry name" value="TPR"/>
    <property type="match status" value="3"/>
</dbReference>